<dbReference type="Proteomes" id="UP001196509">
    <property type="component" value="Unassembled WGS sequence"/>
</dbReference>
<sequence>MKRNGIGSRRIITGCATLAFALTITGGLAFAQISEETVRSLSAPDTIDTHLGTLEFVDGVPTEATASKVYDTLDFTRALNVYNNSFRGASAMALVKGFESIGAKPGDVIIFSEFMDSSSLFLTANADTVYYLTGLDLSQGPIVIEQPSNAVGTINDMWFSWIIDIGGPGPDRGLGGKYLIVGPDYDGPLPEGGYFVAHSKTNLALYAARAYLVDNDPKPAVENVKKTLKIYPYKPGAYGSSIAQALEGAVRIAGEPEIPETKFIEGTGLAYNTIPPSDFGFFELINEVVQSQPATSYDVELAGQLAAIGIVHGKAFKPDDRMKKILSDAAAFGQATGRSLNWRYAMKHPDWAYYDGSHWGSMLWESGAFFETPPPLFEDGMFKPLPPTGARTLDSRAAFYYGYTLDSPGMIMRIPGVGSQYLMNFLDSGGSPFDGSKTYKVTLPKDIPAEAFWSLTLYDNQTRSMLATPQKYPRAGSQSFPSPAATAADDGTTTVWFSPEQPDGVDRGNWIQTDPDKGWFTILRLYSPEPSFFDKSWRPSEIEPAE</sequence>
<reference evidence="4" key="1">
    <citation type="submission" date="2021-08" db="EMBL/GenBank/DDBJ databases">
        <title>Hoeflea bacterium WL0058 sp. nov., isolated from the sediment.</title>
        <authorList>
            <person name="Wang L."/>
            <person name="Zhang D."/>
        </authorList>
    </citation>
    <scope>NUCLEOTIDE SEQUENCE</scope>
    <source>
        <strain evidence="4">WL0058</strain>
    </source>
</reference>
<feature type="region of interest" description="Disordered" evidence="1">
    <location>
        <begin position="471"/>
        <end position="490"/>
    </location>
</feature>
<comment type="caution">
    <text evidence="4">The sequence shown here is derived from an EMBL/GenBank/DDBJ whole genome shotgun (WGS) entry which is preliminary data.</text>
</comment>
<evidence type="ECO:0000259" key="2">
    <source>
        <dbReference type="Pfam" id="PF06742"/>
    </source>
</evidence>
<organism evidence="4 5">
    <name type="scientific">Flavimaribacter sediminis</name>
    <dbReference type="NCBI Taxonomy" id="2865987"/>
    <lineage>
        <taxon>Bacteria</taxon>
        <taxon>Pseudomonadati</taxon>
        <taxon>Pseudomonadota</taxon>
        <taxon>Alphaproteobacteria</taxon>
        <taxon>Hyphomicrobiales</taxon>
        <taxon>Rhizobiaceae</taxon>
        <taxon>Flavimaribacter</taxon>
    </lineage>
</organism>
<dbReference type="InterPro" id="IPR037049">
    <property type="entry name" value="DUF1214_C_sf"/>
</dbReference>
<accession>A0AAE2ZN00</accession>
<dbReference type="AlphaFoldDB" id="A0AAE2ZN00"/>
<dbReference type="PANTHER" id="PTHR36509:SF3">
    <property type="entry name" value="SIGNAL PEPTIDE PROTEIN"/>
    <property type="match status" value="1"/>
</dbReference>
<dbReference type="Pfam" id="PF06863">
    <property type="entry name" value="DUF1254"/>
    <property type="match status" value="1"/>
</dbReference>
<dbReference type="Pfam" id="PF06742">
    <property type="entry name" value="DUF1214"/>
    <property type="match status" value="1"/>
</dbReference>
<dbReference type="EMBL" id="JAICBX010000002">
    <property type="protein sequence ID" value="MBW8637665.1"/>
    <property type="molecule type" value="Genomic_DNA"/>
</dbReference>
<dbReference type="Gene3D" id="2.60.120.600">
    <property type="entry name" value="Domain of unknown function DUF1214, C-terminal domain"/>
    <property type="match status" value="1"/>
</dbReference>
<dbReference type="RefSeq" id="WP_220228351.1">
    <property type="nucleotide sequence ID" value="NZ_JAICBX010000002.1"/>
</dbReference>
<dbReference type="SUPFAM" id="SSF160935">
    <property type="entry name" value="VPA0735-like"/>
    <property type="match status" value="1"/>
</dbReference>
<protein>
    <submittedName>
        <fullName evidence="4">DUF1254 domain-containing protein</fullName>
    </submittedName>
</protein>
<evidence type="ECO:0000256" key="1">
    <source>
        <dbReference type="SAM" id="MobiDB-lite"/>
    </source>
</evidence>
<evidence type="ECO:0000313" key="4">
    <source>
        <dbReference type="EMBL" id="MBW8637665.1"/>
    </source>
</evidence>
<dbReference type="InterPro" id="IPR010679">
    <property type="entry name" value="DUF1254"/>
</dbReference>
<dbReference type="InterPro" id="IPR037050">
    <property type="entry name" value="DUF1254_sf"/>
</dbReference>
<feature type="domain" description="DUF1254" evidence="3">
    <location>
        <begin position="116"/>
        <end position="232"/>
    </location>
</feature>
<evidence type="ECO:0000259" key="3">
    <source>
        <dbReference type="Pfam" id="PF06863"/>
    </source>
</evidence>
<dbReference type="Gene3D" id="1.10.3360.10">
    <property type="entry name" value="VPA0735-like domain"/>
    <property type="match status" value="1"/>
</dbReference>
<evidence type="ECO:0000313" key="5">
    <source>
        <dbReference type="Proteomes" id="UP001196509"/>
    </source>
</evidence>
<dbReference type="Gene3D" id="2.60.40.1610">
    <property type="entry name" value="Domain of unknown function DUF1254"/>
    <property type="match status" value="1"/>
</dbReference>
<feature type="domain" description="DUF1214" evidence="2">
    <location>
        <begin position="419"/>
        <end position="529"/>
    </location>
</feature>
<dbReference type="InterPro" id="IPR010621">
    <property type="entry name" value="DUF1214"/>
</dbReference>
<name>A0AAE2ZN00_9HYPH</name>
<gene>
    <name evidence="4" type="ORF">K1W69_10750</name>
</gene>
<proteinExistence type="predicted"/>
<keyword evidence="5" id="KW-1185">Reference proteome</keyword>
<dbReference type="PANTHER" id="PTHR36509">
    <property type="entry name" value="BLL3101 PROTEIN"/>
    <property type="match status" value="1"/>
</dbReference>